<gene>
    <name evidence="1" type="ORF">SK128_018559</name>
</gene>
<keyword evidence="2" id="KW-1185">Reference proteome</keyword>
<protein>
    <submittedName>
        <fullName evidence="1">Uncharacterized protein</fullName>
    </submittedName>
</protein>
<reference evidence="1 2" key="1">
    <citation type="submission" date="2023-11" db="EMBL/GenBank/DDBJ databases">
        <title>Halocaridina rubra genome assembly.</title>
        <authorList>
            <person name="Smith C."/>
        </authorList>
    </citation>
    <scope>NUCLEOTIDE SEQUENCE [LARGE SCALE GENOMIC DNA]</scope>
    <source>
        <strain evidence="1">EP-1</strain>
        <tissue evidence="1">Whole</tissue>
    </source>
</reference>
<dbReference type="EMBL" id="JAXCGZ010021601">
    <property type="protein sequence ID" value="KAK7047720.1"/>
    <property type="molecule type" value="Genomic_DNA"/>
</dbReference>
<sequence length="52" mass="5805">MDITAAFSVYGQCVEKETEVRENVQAAVKDLEKVSYSVNTVLEKMHNSQGVQ</sequence>
<accession>A0AAN8ZZ70</accession>
<feature type="non-terminal residue" evidence="1">
    <location>
        <position position="52"/>
    </location>
</feature>
<organism evidence="1 2">
    <name type="scientific">Halocaridina rubra</name>
    <name type="common">Hawaiian red shrimp</name>
    <dbReference type="NCBI Taxonomy" id="373956"/>
    <lineage>
        <taxon>Eukaryota</taxon>
        <taxon>Metazoa</taxon>
        <taxon>Ecdysozoa</taxon>
        <taxon>Arthropoda</taxon>
        <taxon>Crustacea</taxon>
        <taxon>Multicrustacea</taxon>
        <taxon>Malacostraca</taxon>
        <taxon>Eumalacostraca</taxon>
        <taxon>Eucarida</taxon>
        <taxon>Decapoda</taxon>
        <taxon>Pleocyemata</taxon>
        <taxon>Caridea</taxon>
        <taxon>Atyoidea</taxon>
        <taxon>Atyidae</taxon>
        <taxon>Halocaridina</taxon>
    </lineage>
</organism>
<dbReference type="Gene3D" id="1.20.58.190">
    <property type="entry name" value="Translin, domain 1"/>
    <property type="match status" value="1"/>
</dbReference>
<comment type="caution">
    <text evidence="1">The sequence shown here is derived from an EMBL/GenBank/DDBJ whole genome shotgun (WGS) entry which is preliminary data.</text>
</comment>
<dbReference type="InterPro" id="IPR016068">
    <property type="entry name" value="Translin_N"/>
</dbReference>
<dbReference type="AlphaFoldDB" id="A0AAN8ZZ70"/>
<dbReference type="GO" id="GO:0043565">
    <property type="term" value="F:sequence-specific DNA binding"/>
    <property type="evidence" value="ECO:0007669"/>
    <property type="project" value="InterPro"/>
</dbReference>
<dbReference type="Proteomes" id="UP001381693">
    <property type="component" value="Unassembled WGS sequence"/>
</dbReference>
<evidence type="ECO:0000313" key="2">
    <source>
        <dbReference type="Proteomes" id="UP001381693"/>
    </source>
</evidence>
<proteinExistence type="predicted"/>
<evidence type="ECO:0000313" key="1">
    <source>
        <dbReference type="EMBL" id="KAK7047720.1"/>
    </source>
</evidence>
<name>A0AAN8ZZ70_HALRR</name>